<comment type="caution">
    <text evidence="1">The sequence shown here is derived from an EMBL/GenBank/DDBJ whole genome shotgun (WGS) entry which is preliminary data.</text>
</comment>
<organism evidence="1 2">
    <name type="scientific">Lepraria finkii</name>
    <dbReference type="NCBI Taxonomy" id="1340010"/>
    <lineage>
        <taxon>Eukaryota</taxon>
        <taxon>Fungi</taxon>
        <taxon>Dikarya</taxon>
        <taxon>Ascomycota</taxon>
        <taxon>Pezizomycotina</taxon>
        <taxon>Lecanoromycetes</taxon>
        <taxon>OSLEUM clade</taxon>
        <taxon>Lecanoromycetidae</taxon>
        <taxon>Lecanorales</taxon>
        <taxon>Lecanorineae</taxon>
        <taxon>Stereocaulaceae</taxon>
        <taxon>Lepraria</taxon>
    </lineage>
</organism>
<keyword evidence="2" id="KW-1185">Reference proteome</keyword>
<gene>
    <name evidence="1" type="ORF">ABVK25_004599</name>
</gene>
<proteinExistence type="predicted"/>
<protein>
    <submittedName>
        <fullName evidence="1">Uncharacterized protein</fullName>
    </submittedName>
</protein>
<dbReference type="Proteomes" id="UP001590951">
    <property type="component" value="Unassembled WGS sequence"/>
</dbReference>
<accession>A0ABR4BEH5</accession>
<evidence type="ECO:0000313" key="1">
    <source>
        <dbReference type="EMBL" id="KAL2055261.1"/>
    </source>
</evidence>
<dbReference type="EMBL" id="JBHFEH010000012">
    <property type="protein sequence ID" value="KAL2055261.1"/>
    <property type="molecule type" value="Genomic_DNA"/>
</dbReference>
<reference evidence="1 2" key="1">
    <citation type="submission" date="2024-09" db="EMBL/GenBank/DDBJ databases">
        <title>Rethinking Asexuality: The Enigmatic Case of Functional Sexual Genes in Lepraria (Stereocaulaceae).</title>
        <authorList>
            <person name="Doellman M."/>
            <person name="Sun Y."/>
            <person name="Barcenas-Pena A."/>
            <person name="Lumbsch H.T."/>
            <person name="Grewe F."/>
        </authorList>
    </citation>
    <scope>NUCLEOTIDE SEQUENCE [LARGE SCALE GENOMIC DNA]</scope>
    <source>
        <strain evidence="1 2">Grewe 0041</strain>
    </source>
</reference>
<evidence type="ECO:0000313" key="2">
    <source>
        <dbReference type="Proteomes" id="UP001590951"/>
    </source>
</evidence>
<sequence length="100" mass="11281">MFARTGNCQKVLNQMNTALCIFLDAIYFTYPCLMLSTAKAKGGSDLHPSLQHPAPWQKLLDNNLNGSYGDRAGTFVRWMGEVHRTTTYKEGVLPWLSHFS</sequence>
<name>A0ABR4BEH5_9LECA</name>